<feature type="region of interest" description="Disordered" evidence="1">
    <location>
        <begin position="96"/>
        <end position="121"/>
    </location>
</feature>
<dbReference type="AlphaFoldDB" id="A0A423TS84"/>
<feature type="region of interest" description="Disordered" evidence="1">
    <location>
        <begin position="1"/>
        <end position="37"/>
    </location>
</feature>
<feature type="region of interest" description="Disordered" evidence="1">
    <location>
        <begin position="581"/>
        <end position="716"/>
    </location>
</feature>
<evidence type="ECO:0000313" key="3">
    <source>
        <dbReference type="Proteomes" id="UP000283509"/>
    </source>
</evidence>
<feature type="compositionally biased region" description="Low complexity" evidence="1">
    <location>
        <begin position="241"/>
        <end position="259"/>
    </location>
</feature>
<gene>
    <name evidence="2" type="ORF">C7M84_002004</name>
</gene>
<reference evidence="2 3" key="1">
    <citation type="submission" date="2018-04" db="EMBL/GenBank/DDBJ databases">
        <authorList>
            <person name="Zhang X."/>
            <person name="Yuan J."/>
            <person name="Li F."/>
            <person name="Xiang J."/>
        </authorList>
    </citation>
    <scope>NUCLEOTIDE SEQUENCE [LARGE SCALE GENOMIC DNA]</scope>
    <source>
        <tissue evidence="2">Muscle</tissue>
    </source>
</reference>
<evidence type="ECO:0000256" key="1">
    <source>
        <dbReference type="SAM" id="MobiDB-lite"/>
    </source>
</evidence>
<dbReference type="STRING" id="6689.A0A423TS84"/>
<evidence type="ECO:0000313" key="2">
    <source>
        <dbReference type="EMBL" id="ROT79282.1"/>
    </source>
</evidence>
<feature type="compositionally biased region" description="Low complexity" evidence="1">
    <location>
        <begin position="380"/>
        <end position="391"/>
    </location>
</feature>
<comment type="caution">
    <text evidence="2">The sequence shown here is derived from an EMBL/GenBank/DDBJ whole genome shotgun (WGS) entry which is preliminary data.</text>
</comment>
<keyword evidence="3" id="KW-1185">Reference proteome</keyword>
<feature type="compositionally biased region" description="Polar residues" evidence="1">
    <location>
        <begin position="318"/>
        <end position="331"/>
    </location>
</feature>
<organism evidence="2 3">
    <name type="scientific">Penaeus vannamei</name>
    <name type="common">Whiteleg shrimp</name>
    <name type="synonym">Litopenaeus vannamei</name>
    <dbReference type="NCBI Taxonomy" id="6689"/>
    <lineage>
        <taxon>Eukaryota</taxon>
        <taxon>Metazoa</taxon>
        <taxon>Ecdysozoa</taxon>
        <taxon>Arthropoda</taxon>
        <taxon>Crustacea</taxon>
        <taxon>Multicrustacea</taxon>
        <taxon>Malacostraca</taxon>
        <taxon>Eumalacostraca</taxon>
        <taxon>Eucarida</taxon>
        <taxon>Decapoda</taxon>
        <taxon>Dendrobranchiata</taxon>
        <taxon>Penaeoidea</taxon>
        <taxon>Penaeidae</taxon>
        <taxon>Penaeus</taxon>
    </lineage>
</organism>
<feature type="compositionally biased region" description="Polar residues" evidence="1">
    <location>
        <begin position="171"/>
        <end position="207"/>
    </location>
</feature>
<proteinExistence type="predicted"/>
<feature type="compositionally biased region" description="Low complexity" evidence="1">
    <location>
        <begin position="345"/>
        <end position="357"/>
    </location>
</feature>
<protein>
    <submittedName>
        <fullName evidence="2">Uncharacterized protein</fullName>
    </submittedName>
</protein>
<feature type="compositionally biased region" description="Basic and acidic residues" evidence="1">
    <location>
        <begin position="630"/>
        <end position="648"/>
    </location>
</feature>
<name>A0A423TS84_PENVA</name>
<accession>A0A423TS84</accession>
<sequence>MKKGKDSLAGGGASDGVTLRRPLGTATPAPTTPSPYSFMRRSCTFVAESSLGLRKSALRTSLTNHGSSARTPAPAVNKVVKDRKNLAMQVRQKKELLEESANGHTESDNVTGRGGGGSGRVSRLVGGLRAWSSTEDVRQSVMGAIGRTVSVSRRVKQAFSRPDNSKPDTAKAQSTKANQAKANADTTKAKSSNVNGTKAAKGQSTKPADTAFIRKKQAEKAKPSKPLPGKLQVEKPEAGRPKSSPSASSAAGTAATNSRWFRHIQEAQEAYGARDGRNRRSQPPTPLPDPDDHPGSSGDALRDVDDDVDGGETADGTNDISGDTKAQSGSGKATEPAVKPEEPLSSTSTASQPPASSETLANKTEADGASSGSSGPGGPSPSAGRSPASGRRLQEVQIIQIVEGPTLIQPSEVKVSQGVVLSAEPVLTPIEHLRRKDLKIRQALEEKQHIIADILNIPHEHFENVADMAGEPAVGNKEPRELVLAAMYQAKCLQETLNEALNIRESDIVAARANNDSANKLSSLPLYQAPMTKLMAISTSLSQQLSSLLNLVSERDDERDRMRKELVASRERLHLLHMRQNSLTNQTSTSTHHSDITTSTSTTAATPPTATSPHTSRPSSFVSVASSVPDHSDSLDHHDTDEEGRGDAPKVNSTHQEEGEDSKEGSVAETFEDAVSGSEPADTAAGEGEHSSGNRECLGDGAAVRGPEGITESSTT</sequence>
<dbReference type="EMBL" id="QCYY01001263">
    <property type="protein sequence ID" value="ROT79282.1"/>
    <property type="molecule type" value="Genomic_DNA"/>
</dbReference>
<feature type="compositionally biased region" description="Low complexity" evidence="1">
    <location>
        <begin position="581"/>
        <end position="629"/>
    </location>
</feature>
<feature type="region of interest" description="Disordered" evidence="1">
    <location>
        <begin position="153"/>
        <end position="391"/>
    </location>
</feature>
<reference evidence="2 3" key="2">
    <citation type="submission" date="2019-01" db="EMBL/GenBank/DDBJ databases">
        <title>The decoding of complex shrimp genome reveals the adaptation for benthos swimmer, frequently molting mechanism and breeding impact on genome.</title>
        <authorList>
            <person name="Sun Y."/>
            <person name="Gao Y."/>
            <person name="Yu Y."/>
        </authorList>
    </citation>
    <scope>NUCLEOTIDE SEQUENCE [LARGE SCALE GENOMIC DNA]</scope>
    <source>
        <tissue evidence="2">Muscle</tissue>
    </source>
</reference>
<dbReference type="OrthoDB" id="2272012at2759"/>
<dbReference type="Proteomes" id="UP000283509">
    <property type="component" value="Unassembled WGS sequence"/>
</dbReference>